<dbReference type="Pfam" id="PF14905">
    <property type="entry name" value="OMP_b-brl_3"/>
    <property type="match status" value="1"/>
</dbReference>
<reference evidence="2 3" key="1">
    <citation type="submission" date="2019-03" db="EMBL/GenBank/DDBJ databases">
        <title>Genomic Encyclopedia of Archaeal and Bacterial Type Strains, Phase II (KMG-II): from individual species to whole genera.</title>
        <authorList>
            <person name="Goeker M."/>
        </authorList>
    </citation>
    <scope>NUCLEOTIDE SEQUENCE [LARGE SCALE GENOMIC DNA]</scope>
    <source>
        <strain evidence="2 3">DSM 28353</strain>
    </source>
</reference>
<name>A0A4R6WGA6_9SPHI</name>
<dbReference type="PANTHER" id="PTHR40980:SF4">
    <property type="entry name" value="TONB-DEPENDENT RECEPTOR-LIKE BETA-BARREL DOMAIN-CONTAINING PROTEIN"/>
    <property type="match status" value="1"/>
</dbReference>
<proteinExistence type="predicted"/>
<dbReference type="OrthoDB" id="606851at2"/>
<dbReference type="EMBL" id="SNYV01000011">
    <property type="protein sequence ID" value="TDQ79173.1"/>
    <property type="molecule type" value="Genomic_DNA"/>
</dbReference>
<dbReference type="PANTHER" id="PTHR40980">
    <property type="entry name" value="PLUG DOMAIN-CONTAINING PROTEIN"/>
    <property type="match status" value="1"/>
</dbReference>
<sequence>MDTSKIKLTGLLINIYLLLFCGGTFCQEKVENRIEERNSTTIVGCTIDSSQRPVAYSTVRLYRSGRLLGTVVGDHFGAFILTISEIQETDSLKISKVGYRTRQVSINEEIDDDLFKVVMVPEDNIMEAVEVIGQRSPYQRLADRTVVHVEGSILESGLSTLDLLQRSPGLWVDHNGGIKIRGNQGVLVMINDIVQRMSSDELAEYLRMLPSESIKKIEIIPNPGAEYEAQGSGGIVRIQLKRGVNDGVKVQLLGRYKQQVHDPYINGGTLYEYKNRKFFLSGAIAYKLDKQRYSSNHQISYPDLSAYKSDTKRFRDIKGYNARITSSYDISDRQSVALQSTWALSRSDQTFYTYNTHFLKQDTLNKISYNHWLNKPFMLNTTLNYSLVLDTLASTLKFSADHLFSDNKESNEYRIISQGAPDVRQYHNQSPNRTNIYSVQGDLNINHKANTSYSFGAKFVGTSRDNIVIRTDNIDEQWVENPSYSSRFSYWENIVMGYFTFSNKFDRLSIKGGLRAEQTFVRGLSHTSSQEVRRDYLNLFPSAFFLYEIGNRSSSLHFNYAKRLRRPSFKDLNPYTLQIDDFILIQGNENLIPEYVHRLEAGISFKNGINVDLFYSNTQNKIVQFSESIGNQMIKHKSINFKSGTDYGINTFIPVKISRLWNIQNNISYYHSAFSYQEIERSQAVFEAGISNFLKIPKWFDSNINLSYRSAYYIGNTKYADQLYSSLMISRAVLGGKGKLSFVIDDIFDTAREREYTDYQGTVINFYQKRPTRIFGLSISYTIQKGKSFKEKKVSQSNQDEANRIN</sequence>
<evidence type="ECO:0000313" key="2">
    <source>
        <dbReference type="EMBL" id="TDQ79173.1"/>
    </source>
</evidence>
<dbReference type="SUPFAM" id="SSF56935">
    <property type="entry name" value="Porins"/>
    <property type="match status" value="1"/>
</dbReference>
<keyword evidence="3" id="KW-1185">Reference proteome</keyword>
<protein>
    <submittedName>
        <fullName evidence="2">Outer membrane receptor protein involved in Fe transport</fullName>
    </submittedName>
</protein>
<keyword evidence="2" id="KW-0675">Receptor</keyword>
<organism evidence="2 3">
    <name type="scientific">Sphingobacterium yanglingense</name>
    <dbReference type="NCBI Taxonomy" id="1437280"/>
    <lineage>
        <taxon>Bacteria</taxon>
        <taxon>Pseudomonadati</taxon>
        <taxon>Bacteroidota</taxon>
        <taxon>Sphingobacteriia</taxon>
        <taxon>Sphingobacteriales</taxon>
        <taxon>Sphingobacteriaceae</taxon>
        <taxon>Sphingobacterium</taxon>
    </lineage>
</organism>
<dbReference type="Proteomes" id="UP000295292">
    <property type="component" value="Unassembled WGS sequence"/>
</dbReference>
<dbReference type="Gene3D" id="2.170.130.10">
    <property type="entry name" value="TonB-dependent receptor, plug domain"/>
    <property type="match status" value="1"/>
</dbReference>
<dbReference type="RefSeq" id="WP_133582984.1">
    <property type="nucleotide sequence ID" value="NZ_SNYV01000011.1"/>
</dbReference>
<evidence type="ECO:0000259" key="1">
    <source>
        <dbReference type="Pfam" id="PF14905"/>
    </source>
</evidence>
<accession>A0A4R6WGA6</accession>
<gene>
    <name evidence="2" type="ORF">CLV99_0605</name>
</gene>
<dbReference type="InterPro" id="IPR037066">
    <property type="entry name" value="Plug_dom_sf"/>
</dbReference>
<comment type="caution">
    <text evidence="2">The sequence shown here is derived from an EMBL/GenBank/DDBJ whole genome shotgun (WGS) entry which is preliminary data.</text>
</comment>
<feature type="domain" description="Outer membrane protein beta-barrel" evidence="1">
    <location>
        <begin position="389"/>
        <end position="781"/>
    </location>
</feature>
<evidence type="ECO:0000313" key="3">
    <source>
        <dbReference type="Proteomes" id="UP000295292"/>
    </source>
</evidence>
<dbReference type="AlphaFoldDB" id="A0A4R6WGA6"/>
<dbReference type="InterPro" id="IPR041700">
    <property type="entry name" value="OMP_b-brl_3"/>
</dbReference>